<dbReference type="Pfam" id="PF13365">
    <property type="entry name" value="Trypsin_2"/>
    <property type="match status" value="1"/>
</dbReference>
<evidence type="ECO:0000256" key="1">
    <source>
        <dbReference type="ARBA" id="ARBA00022670"/>
    </source>
</evidence>
<keyword evidence="2" id="KW-0378">Hydrolase</keyword>
<organism evidence="4">
    <name type="scientific">marine metagenome</name>
    <dbReference type="NCBI Taxonomy" id="408172"/>
    <lineage>
        <taxon>unclassified sequences</taxon>
        <taxon>metagenomes</taxon>
        <taxon>ecological metagenomes</taxon>
    </lineage>
</organism>
<reference evidence="4" key="1">
    <citation type="submission" date="2018-05" db="EMBL/GenBank/DDBJ databases">
        <authorList>
            <person name="Lanie J.A."/>
            <person name="Ng W.-L."/>
            <person name="Kazmierczak K.M."/>
            <person name="Andrzejewski T.M."/>
            <person name="Davidsen T.M."/>
            <person name="Wayne K.J."/>
            <person name="Tettelin H."/>
            <person name="Glass J.I."/>
            <person name="Rusch D."/>
            <person name="Podicherti R."/>
            <person name="Tsui H.-C.T."/>
            <person name="Winkler M.E."/>
        </authorList>
    </citation>
    <scope>NUCLEOTIDE SEQUENCE</scope>
</reference>
<dbReference type="GO" id="GO:0006508">
    <property type="term" value="P:proteolysis"/>
    <property type="evidence" value="ECO:0007669"/>
    <property type="project" value="UniProtKB-KW"/>
</dbReference>
<dbReference type="InterPro" id="IPR036034">
    <property type="entry name" value="PDZ_sf"/>
</dbReference>
<dbReference type="EMBL" id="UINC01006888">
    <property type="protein sequence ID" value="SVA30220.1"/>
    <property type="molecule type" value="Genomic_DNA"/>
</dbReference>
<dbReference type="InterPro" id="IPR001478">
    <property type="entry name" value="PDZ"/>
</dbReference>
<dbReference type="Pfam" id="PF13180">
    <property type="entry name" value="PDZ_2"/>
    <property type="match status" value="1"/>
</dbReference>
<feature type="non-terminal residue" evidence="4">
    <location>
        <position position="1"/>
    </location>
</feature>
<dbReference type="InterPro" id="IPR009003">
    <property type="entry name" value="Peptidase_S1_PA"/>
</dbReference>
<dbReference type="PANTHER" id="PTHR43343:SF3">
    <property type="entry name" value="PROTEASE DO-LIKE 8, CHLOROPLASTIC"/>
    <property type="match status" value="1"/>
</dbReference>
<dbReference type="PANTHER" id="PTHR43343">
    <property type="entry name" value="PEPTIDASE S12"/>
    <property type="match status" value="1"/>
</dbReference>
<dbReference type="SUPFAM" id="SSF50156">
    <property type="entry name" value="PDZ domain-like"/>
    <property type="match status" value="1"/>
</dbReference>
<sequence length="269" mass="28102">GTGIIISNDGYIVTNYHVIQNTSDIEVSLSDGGNYSAEIVGLDVLTDLAVIKIEADNLSTIKFGESSALRPGDWVFTIGNALGLRGGPSVTFGVISGVGRTVQTERGDLYDMIQHDAAINQGNSGGPLVSAKGEVIGINTAVYSGAQGIGFSVSSSVAQPIIHSLIKDGKVTRPLIGLRGINATNTISSRYDLGVSEGIFITQISPDGPADKGKLKVGDVITTVDGVSTPTMSEFLPLLWSYGVGDTVTLTYISEKSPLVTEITLDERP</sequence>
<dbReference type="InterPro" id="IPR001940">
    <property type="entry name" value="Peptidase_S1C"/>
</dbReference>
<proteinExistence type="predicted"/>
<evidence type="ECO:0000259" key="3">
    <source>
        <dbReference type="PROSITE" id="PS50106"/>
    </source>
</evidence>
<feature type="domain" description="PDZ" evidence="3">
    <location>
        <begin position="165"/>
        <end position="239"/>
    </location>
</feature>
<accession>A0A381UQ62</accession>
<protein>
    <recommendedName>
        <fullName evidence="3">PDZ domain-containing protein</fullName>
    </recommendedName>
</protein>
<dbReference type="PRINTS" id="PR00834">
    <property type="entry name" value="PROTEASES2C"/>
</dbReference>
<dbReference type="Gene3D" id="2.30.42.10">
    <property type="match status" value="1"/>
</dbReference>
<dbReference type="Gene3D" id="2.40.10.120">
    <property type="match status" value="1"/>
</dbReference>
<evidence type="ECO:0000313" key="4">
    <source>
        <dbReference type="EMBL" id="SVA30220.1"/>
    </source>
</evidence>
<dbReference type="AlphaFoldDB" id="A0A381UQ62"/>
<dbReference type="SMART" id="SM00228">
    <property type="entry name" value="PDZ"/>
    <property type="match status" value="1"/>
</dbReference>
<evidence type="ECO:0000256" key="2">
    <source>
        <dbReference type="ARBA" id="ARBA00022801"/>
    </source>
</evidence>
<dbReference type="GO" id="GO:0004252">
    <property type="term" value="F:serine-type endopeptidase activity"/>
    <property type="evidence" value="ECO:0007669"/>
    <property type="project" value="InterPro"/>
</dbReference>
<dbReference type="PROSITE" id="PS50106">
    <property type="entry name" value="PDZ"/>
    <property type="match status" value="1"/>
</dbReference>
<keyword evidence="1" id="KW-0645">Protease</keyword>
<name>A0A381UQ62_9ZZZZ</name>
<dbReference type="SUPFAM" id="SSF50494">
    <property type="entry name" value="Trypsin-like serine proteases"/>
    <property type="match status" value="1"/>
</dbReference>
<gene>
    <name evidence="4" type="ORF">METZ01_LOCUS83074</name>
</gene>
<dbReference type="InterPro" id="IPR051201">
    <property type="entry name" value="Chloro_Bact_Ser_Proteases"/>
</dbReference>